<evidence type="ECO:0000256" key="2">
    <source>
        <dbReference type="SAM" id="MobiDB-lite"/>
    </source>
</evidence>
<keyword evidence="4" id="KW-1185">Reference proteome</keyword>
<dbReference type="Proteomes" id="UP000494040">
    <property type="component" value="Unassembled WGS sequence"/>
</dbReference>
<evidence type="ECO:0000313" key="3">
    <source>
        <dbReference type="EnsemblMetazoa" id="XP_014245159.1"/>
    </source>
</evidence>
<feature type="compositionally biased region" description="Basic and acidic residues" evidence="2">
    <location>
        <begin position="46"/>
        <end position="74"/>
    </location>
</feature>
<dbReference type="Gene3D" id="6.10.250.1050">
    <property type="match status" value="1"/>
</dbReference>
<feature type="compositionally biased region" description="Basic and acidic residues" evidence="2">
    <location>
        <begin position="140"/>
        <end position="150"/>
    </location>
</feature>
<organism evidence="3 4">
    <name type="scientific">Cimex lectularius</name>
    <name type="common">Bed bug</name>
    <name type="synonym">Acanthia lectularia</name>
    <dbReference type="NCBI Taxonomy" id="79782"/>
    <lineage>
        <taxon>Eukaryota</taxon>
        <taxon>Metazoa</taxon>
        <taxon>Ecdysozoa</taxon>
        <taxon>Arthropoda</taxon>
        <taxon>Hexapoda</taxon>
        <taxon>Insecta</taxon>
        <taxon>Pterygota</taxon>
        <taxon>Neoptera</taxon>
        <taxon>Paraneoptera</taxon>
        <taxon>Hemiptera</taxon>
        <taxon>Heteroptera</taxon>
        <taxon>Panheteroptera</taxon>
        <taxon>Cimicomorpha</taxon>
        <taxon>Cimicidae</taxon>
        <taxon>Cimex</taxon>
    </lineage>
</organism>
<evidence type="ECO:0000256" key="1">
    <source>
        <dbReference type="ARBA" id="ARBA00005472"/>
    </source>
</evidence>
<protein>
    <recommendedName>
        <fullName evidence="5">Protein phosphatase inhibitor 2</fullName>
    </recommendedName>
</protein>
<evidence type="ECO:0000313" key="4">
    <source>
        <dbReference type="Proteomes" id="UP000494040"/>
    </source>
</evidence>
<sequence>MNEIMAGTDPTENLKKKPRKSILKSSSSFEVPEAPTGSKRKNTQHQHKETKWDEENIKETLHPPNKDYGHMKIEEPKTPYEKLVKDEVDSLGVDPVLLAEKLQKNLKKKSRSGSAKSTGSTGSSGGSKPRGNLSDSSDDEAAKKKQFESKRKAHYNEFLAAKEALKNLKDDDEEDE</sequence>
<name>A0A8I6RHB3_CIMLE</name>
<feature type="compositionally biased region" description="Low complexity" evidence="2">
    <location>
        <begin position="112"/>
        <end position="121"/>
    </location>
</feature>
<accession>A0A8I6RHB3</accession>
<dbReference type="GO" id="GO:0004864">
    <property type="term" value="F:protein phosphatase inhibitor activity"/>
    <property type="evidence" value="ECO:0007669"/>
    <property type="project" value="InterPro"/>
</dbReference>
<comment type="similarity">
    <text evidence="1">Belongs to the protein phosphatase inhibitor 2 family.</text>
</comment>
<dbReference type="InterPro" id="IPR007062">
    <property type="entry name" value="PPI-2"/>
</dbReference>
<dbReference type="PANTHER" id="PTHR12398:SF20">
    <property type="entry name" value="PROTEIN PHOSPHATASE 1 REGULATORY INHIBITOR SUBUNIT 2"/>
    <property type="match status" value="1"/>
</dbReference>
<reference evidence="3" key="1">
    <citation type="submission" date="2022-01" db="UniProtKB">
        <authorList>
            <consortium name="EnsemblMetazoa"/>
        </authorList>
    </citation>
    <scope>IDENTIFICATION</scope>
</reference>
<dbReference type="PANTHER" id="PTHR12398">
    <property type="entry name" value="PROTEIN PHOSPHATASE INHIBITOR"/>
    <property type="match status" value="1"/>
</dbReference>
<dbReference type="OrthoDB" id="551302at2759"/>
<evidence type="ECO:0008006" key="5">
    <source>
        <dbReference type="Google" id="ProtNLM"/>
    </source>
</evidence>
<dbReference type="OMA" id="GHYREWH"/>
<feature type="region of interest" description="Disordered" evidence="2">
    <location>
        <begin position="1"/>
        <end position="74"/>
    </location>
</feature>
<dbReference type="GO" id="GO:0009966">
    <property type="term" value="P:regulation of signal transduction"/>
    <property type="evidence" value="ECO:0007669"/>
    <property type="project" value="InterPro"/>
</dbReference>
<gene>
    <name evidence="3" type="primary">106664200</name>
</gene>
<dbReference type="AlphaFoldDB" id="A0A8I6RHB3"/>
<dbReference type="EnsemblMetazoa" id="XM_014389673.1">
    <property type="protein sequence ID" value="XP_014245159.1"/>
    <property type="gene ID" value="LOC106664200"/>
</dbReference>
<dbReference type="KEGG" id="clec:106664200"/>
<feature type="region of interest" description="Disordered" evidence="2">
    <location>
        <begin position="104"/>
        <end position="153"/>
    </location>
</feature>
<dbReference type="Pfam" id="PF04979">
    <property type="entry name" value="IPP-2"/>
    <property type="match status" value="1"/>
</dbReference>
<proteinExistence type="inferred from homology"/>